<dbReference type="Gene3D" id="3.30.70.100">
    <property type="match status" value="1"/>
</dbReference>
<dbReference type="AlphaFoldDB" id="A0A849AGA2"/>
<dbReference type="EMBL" id="JABENB010000001">
    <property type="protein sequence ID" value="NNG38291.1"/>
    <property type="molecule type" value="Genomic_DNA"/>
</dbReference>
<dbReference type="RefSeq" id="WP_171151887.1">
    <property type="nucleotide sequence ID" value="NZ_JABENB010000001.1"/>
</dbReference>
<keyword evidence="3" id="KW-1185">Reference proteome</keyword>
<dbReference type="SUPFAM" id="SSF54909">
    <property type="entry name" value="Dimeric alpha+beta barrel"/>
    <property type="match status" value="1"/>
</dbReference>
<evidence type="ECO:0000313" key="3">
    <source>
        <dbReference type="Proteomes" id="UP000557772"/>
    </source>
</evidence>
<protein>
    <recommendedName>
        <fullName evidence="1">ABM domain-containing protein</fullName>
    </recommendedName>
</protein>
<dbReference type="InterPro" id="IPR007138">
    <property type="entry name" value="ABM_dom"/>
</dbReference>
<dbReference type="Proteomes" id="UP000557772">
    <property type="component" value="Unassembled WGS sequence"/>
</dbReference>
<proteinExistence type="predicted"/>
<accession>A0A849AGA2</accession>
<comment type="caution">
    <text evidence="2">The sequence shown here is derived from an EMBL/GenBank/DDBJ whole genome shotgun (WGS) entry which is preliminary data.</text>
</comment>
<organism evidence="2 3">
    <name type="scientific">Flexivirga aerilata</name>
    <dbReference type="NCBI Taxonomy" id="1656889"/>
    <lineage>
        <taxon>Bacteria</taxon>
        <taxon>Bacillati</taxon>
        <taxon>Actinomycetota</taxon>
        <taxon>Actinomycetes</taxon>
        <taxon>Micrococcales</taxon>
        <taxon>Dermacoccaceae</taxon>
        <taxon>Flexivirga</taxon>
    </lineage>
</organism>
<evidence type="ECO:0000313" key="2">
    <source>
        <dbReference type="EMBL" id="NNG38291.1"/>
    </source>
</evidence>
<reference evidence="2 3" key="1">
    <citation type="submission" date="2020-05" db="EMBL/GenBank/DDBJ databases">
        <title>Flexivirga sp. ID2601S isolated from air conditioner.</title>
        <authorList>
            <person name="Kim D.H."/>
        </authorList>
    </citation>
    <scope>NUCLEOTIDE SEQUENCE [LARGE SCALE GENOMIC DNA]</scope>
    <source>
        <strain evidence="2 3">ID2601S</strain>
    </source>
</reference>
<gene>
    <name evidence="2" type="ORF">HJ588_03255</name>
</gene>
<sequence length="105" mass="12079">MSEPTTMINPIQVVGELDRFREIIELISDYMADQEGFAGLRFFGSQHHPDRFYMVAEWTSLEAHQTAADNRPAEVLSWFAELKDLTRVEPDFFATLDAREPRSTA</sequence>
<feature type="domain" description="ABM" evidence="1">
    <location>
        <begin position="15"/>
        <end position="66"/>
    </location>
</feature>
<name>A0A849AGA2_9MICO</name>
<dbReference type="InterPro" id="IPR011008">
    <property type="entry name" value="Dimeric_a/b-barrel"/>
</dbReference>
<dbReference type="Pfam" id="PF03992">
    <property type="entry name" value="ABM"/>
    <property type="match status" value="1"/>
</dbReference>
<evidence type="ECO:0000259" key="1">
    <source>
        <dbReference type="Pfam" id="PF03992"/>
    </source>
</evidence>